<keyword evidence="2" id="KW-1185">Reference proteome</keyword>
<organism evidence="1 2">
    <name type="scientific">Morus notabilis</name>
    <dbReference type="NCBI Taxonomy" id="981085"/>
    <lineage>
        <taxon>Eukaryota</taxon>
        <taxon>Viridiplantae</taxon>
        <taxon>Streptophyta</taxon>
        <taxon>Embryophyta</taxon>
        <taxon>Tracheophyta</taxon>
        <taxon>Spermatophyta</taxon>
        <taxon>Magnoliopsida</taxon>
        <taxon>eudicotyledons</taxon>
        <taxon>Gunneridae</taxon>
        <taxon>Pentapetalae</taxon>
        <taxon>rosids</taxon>
        <taxon>fabids</taxon>
        <taxon>Rosales</taxon>
        <taxon>Moraceae</taxon>
        <taxon>Moreae</taxon>
        <taxon>Morus</taxon>
    </lineage>
</organism>
<evidence type="ECO:0000313" key="1">
    <source>
        <dbReference type="EMBL" id="EXB80600.1"/>
    </source>
</evidence>
<dbReference type="AlphaFoldDB" id="W9RB00"/>
<protein>
    <submittedName>
        <fullName evidence="1">Uncharacterized protein</fullName>
    </submittedName>
</protein>
<name>W9RB00_9ROSA</name>
<gene>
    <name evidence="1" type="ORF">L484_009054</name>
</gene>
<proteinExistence type="predicted"/>
<dbReference type="Proteomes" id="UP000030645">
    <property type="component" value="Unassembled WGS sequence"/>
</dbReference>
<dbReference type="EMBL" id="KE344817">
    <property type="protein sequence ID" value="EXB80600.1"/>
    <property type="molecule type" value="Genomic_DNA"/>
</dbReference>
<reference evidence="2" key="1">
    <citation type="submission" date="2013-01" db="EMBL/GenBank/DDBJ databases">
        <title>Draft Genome Sequence of a Mulberry Tree, Morus notabilis C.K. Schneid.</title>
        <authorList>
            <person name="He N."/>
            <person name="Zhao S."/>
        </authorList>
    </citation>
    <scope>NUCLEOTIDE SEQUENCE</scope>
</reference>
<sequence>MIKHAQAYCIATTCQNRIGSEHEEVPNQMKKSFDFCSRFLSTESSELKDLSFAKRQIVLSGSNPPTSLLHSADNTWE</sequence>
<evidence type="ECO:0000313" key="2">
    <source>
        <dbReference type="Proteomes" id="UP000030645"/>
    </source>
</evidence>
<accession>W9RB00</accession>